<evidence type="ECO:0000313" key="1">
    <source>
        <dbReference type="EMBL" id="OEL18109.1"/>
    </source>
</evidence>
<dbReference type="Proteomes" id="UP000095767">
    <property type="component" value="Unassembled WGS sequence"/>
</dbReference>
<name>A0A1E5UYZ1_9POAL</name>
<keyword evidence="2" id="KW-1185">Reference proteome</keyword>
<gene>
    <name evidence="1" type="ORF">BAE44_0020872</name>
</gene>
<accession>A0A1E5UYZ1</accession>
<evidence type="ECO:0000313" key="2">
    <source>
        <dbReference type="Proteomes" id="UP000095767"/>
    </source>
</evidence>
<protein>
    <submittedName>
        <fullName evidence="1">Uncharacterized protein</fullName>
    </submittedName>
</protein>
<dbReference type="OrthoDB" id="10540778at2759"/>
<sequence length="133" mass="15542">MHEFMLHMSMSAKFITSLRDPQRSNYRDLFMDGRRPSPTLPTIEEAALRNLISLQLLSEDLGDLSGIEIRRHEHLQEIALDSEINQEAKTVWEDASKKHPKRPRVLYLKRVDPQGMGSMVKYVSCPRDRILRR</sequence>
<reference evidence="1 2" key="1">
    <citation type="submission" date="2016-09" db="EMBL/GenBank/DDBJ databases">
        <title>The draft genome of Dichanthelium oligosanthes: A C3 panicoid grass species.</title>
        <authorList>
            <person name="Studer A.J."/>
            <person name="Schnable J.C."/>
            <person name="Brutnell T.P."/>
        </authorList>
    </citation>
    <scope>NUCLEOTIDE SEQUENCE [LARGE SCALE GENOMIC DNA]</scope>
    <source>
        <strain evidence="2">cv. Kellogg 1175</strain>
        <tissue evidence="1">Leaf</tissue>
    </source>
</reference>
<comment type="caution">
    <text evidence="1">The sequence shown here is derived from an EMBL/GenBank/DDBJ whole genome shotgun (WGS) entry which is preliminary data.</text>
</comment>
<organism evidence="1 2">
    <name type="scientific">Dichanthelium oligosanthes</name>
    <dbReference type="NCBI Taxonomy" id="888268"/>
    <lineage>
        <taxon>Eukaryota</taxon>
        <taxon>Viridiplantae</taxon>
        <taxon>Streptophyta</taxon>
        <taxon>Embryophyta</taxon>
        <taxon>Tracheophyta</taxon>
        <taxon>Spermatophyta</taxon>
        <taxon>Magnoliopsida</taxon>
        <taxon>Liliopsida</taxon>
        <taxon>Poales</taxon>
        <taxon>Poaceae</taxon>
        <taxon>PACMAD clade</taxon>
        <taxon>Panicoideae</taxon>
        <taxon>Panicodae</taxon>
        <taxon>Paniceae</taxon>
        <taxon>Dichantheliinae</taxon>
        <taxon>Dichanthelium</taxon>
    </lineage>
</organism>
<dbReference type="AlphaFoldDB" id="A0A1E5UYZ1"/>
<proteinExistence type="predicted"/>
<dbReference type="EMBL" id="LWDX02057672">
    <property type="protein sequence ID" value="OEL18109.1"/>
    <property type="molecule type" value="Genomic_DNA"/>
</dbReference>